<organism evidence="2 3">
    <name type="scientific">Linnemannia gamsii</name>
    <dbReference type="NCBI Taxonomy" id="64522"/>
    <lineage>
        <taxon>Eukaryota</taxon>
        <taxon>Fungi</taxon>
        <taxon>Fungi incertae sedis</taxon>
        <taxon>Mucoromycota</taxon>
        <taxon>Mortierellomycotina</taxon>
        <taxon>Mortierellomycetes</taxon>
        <taxon>Mortierellales</taxon>
        <taxon>Mortierellaceae</taxon>
        <taxon>Linnemannia</taxon>
    </lineage>
</organism>
<protein>
    <submittedName>
        <fullName evidence="2">Uncharacterized protein</fullName>
    </submittedName>
</protein>
<feature type="region of interest" description="Disordered" evidence="1">
    <location>
        <begin position="234"/>
        <end position="285"/>
    </location>
</feature>
<feature type="region of interest" description="Disordered" evidence="1">
    <location>
        <begin position="114"/>
        <end position="222"/>
    </location>
</feature>
<keyword evidence="3" id="KW-1185">Reference proteome</keyword>
<reference evidence="2" key="1">
    <citation type="journal article" date="2020" name="Fungal Divers.">
        <title>Resolving the Mortierellaceae phylogeny through synthesis of multi-gene phylogenetics and phylogenomics.</title>
        <authorList>
            <person name="Vandepol N."/>
            <person name="Liber J."/>
            <person name="Desiro A."/>
            <person name="Na H."/>
            <person name="Kennedy M."/>
            <person name="Barry K."/>
            <person name="Grigoriev I.V."/>
            <person name="Miller A.N."/>
            <person name="O'Donnell K."/>
            <person name="Stajich J.E."/>
            <person name="Bonito G."/>
        </authorList>
    </citation>
    <scope>NUCLEOTIDE SEQUENCE</scope>
    <source>
        <strain evidence="2">NVP60</strain>
    </source>
</reference>
<feature type="compositionally biased region" description="Polar residues" evidence="1">
    <location>
        <begin position="131"/>
        <end position="155"/>
    </location>
</feature>
<evidence type="ECO:0000313" key="3">
    <source>
        <dbReference type="Proteomes" id="UP000823405"/>
    </source>
</evidence>
<feature type="region of interest" description="Disordered" evidence="1">
    <location>
        <begin position="306"/>
        <end position="341"/>
    </location>
</feature>
<feature type="compositionally biased region" description="Polar residues" evidence="1">
    <location>
        <begin position="200"/>
        <end position="217"/>
    </location>
</feature>
<sequence>MIDHITDALTSNNAAPSLHRETSTTRATSHIVQDGDCTNDLFSATRTTAIANSSGDNSNVIRSEDSAVVNHSIPTAGPVLYESIIRLSKAELRELTIANTKANLILSASIVPRNNSNTKANRTRSVRIAPCNNSNTSGAPTTLTELTSISALESTVTRKRHRTSPQQEREAKRSRHNTHGSSTHPPPISSPTTAGHDQSLADSSDMNNNNISGTVNDNDADSRLNKMKRLEEQYSNHDKTSESENHPRVSSPASTSSPCLEASPASTSPPSSASPQWGTLPHRASHPQWTPLPLWTSLPVSLSSPSSAFSPASESSSSSDSDSDSKSLSTSVSPSTTSIPSPLVLHSKVGELCRLTLFHRFKLAFN</sequence>
<gene>
    <name evidence="2" type="ORF">BGZ97_009475</name>
</gene>
<evidence type="ECO:0000313" key="2">
    <source>
        <dbReference type="EMBL" id="KAG0279982.1"/>
    </source>
</evidence>
<dbReference type="AlphaFoldDB" id="A0A9P6QNG6"/>
<name>A0A9P6QNG6_9FUNG</name>
<feature type="compositionally biased region" description="Basic and acidic residues" evidence="1">
    <location>
        <begin position="234"/>
        <end position="247"/>
    </location>
</feature>
<dbReference type="Proteomes" id="UP000823405">
    <property type="component" value="Unassembled WGS sequence"/>
</dbReference>
<evidence type="ECO:0000256" key="1">
    <source>
        <dbReference type="SAM" id="MobiDB-lite"/>
    </source>
</evidence>
<proteinExistence type="predicted"/>
<comment type="caution">
    <text evidence="2">The sequence shown here is derived from an EMBL/GenBank/DDBJ whole genome shotgun (WGS) entry which is preliminary data.</text>
</comment>
<dbReference type="EMBL" id="JAAAIN010004568">
    <property type="protein sequence ID" value="KAG0279982.1"/>
    <property type="molecule type" value="Genomic_DNA"/>
</dbReference>
<feature type="region of interest" description="Disordered" evidence="1">
    <location>
        <begin position="9"/>
        <end position="30"/>
    </location>
</feature>
<feature type="compositionally biased region" description="Low complexity" evidence="1">
    <location>
        <begin position="262"/>
        <end position="275"/>
    </location>
</feature>
<accession>A0A9P6QNG6</accession>